<dbReference type="GO" id="GO:0005198">
    <property type="term" value="F:structural molecule activity"/>
    <property type="evidence" value="ECO:0007669"/>
    <property type="project" value="UniProtKB-UniRule"/>
</dbReference>
<evidence type="ECO:0000256" key="6">
    <source>
        <dbReference type="ARBA" id="ARBA00023143"/>
    </source>
</evidence>
<dbReference type="Pfam" id="PF06429">
    <property type="entry name" value="Flg_bbr_C"/>
    <property type="match status" value="1"/>
</dbReference>
<dbReference type="EMBL" id="APHR01000002">
    <property type="protein sequence ID" value="EMR14291.1"/>
    <property type="molecule type" value="Genomic_DNA"/>
</dbReference>
<feature type="domain" description="Flagellar hook-associated protein FlgK helical" evidence="10">
    <location>
        <begin position="92"/>
        <end position="319"/>
    </location>
</feature>
<feature type="domain" description="Flagellar basal body rod protein N-terminal" evidence="8">
    <location>
        <begin position="4"/>
        <end position="33"/>
    </location>
</feature>
<dbReference type="GO" id="GO:0009424">
    <property type="term" value="C:bacterial-type flagellum hook"/>
    <property type="evidence" value="ECO:0007669"/>
    <property type="project" value="UniProtKB-UniRule"/>
</dbReference>
<dbReference type="InterPro" id="IPR002371">
    <property type="entry name" value="FlgK"/>
</dbReference>
<keyword evidence="11" id="KW-0969">Cilium</keyword>
<evidence type="ECO:0000313" key="12">
    <source>
        <dbReference type="Proteomes" id="UP000012019"/>
    </source>
</evidence>
<evidence type="ECO:0000313" key="11">
    <source>
        <dbReference type="EMBL" id="EMR14291.1"/>
    </source>
</evidence>
<keyword evidence="11" id="KW-0282">Flagellum</keyword>
<dbReference type="OrthoDB" id="9802553at2"/>
<dbReference type="GO" id="GO:0005576">
    <property type="term" value="C:extracellular region"/>
    <property type="evidence" value="ECO:0007669"/>
    <property type="project" value="UniProtKB-SubCell"/>
</dbReference>
<evidence type="ECO:0000256" key="7">
    <source>
        <dbReference type="RuleBase" id="RU362065"/>
    </source>
</evidence>
<accession>M7P473</accession>
<evidence type="ECO:0000256" key="4">
    <source>
        <dbReference type="ARBA" id="ARBA00016244"/>
    </source>
</evidence>
<dbReference type="PANTHER" id="PTHR30033">
    <property type="entry name" value="FLAGELLAR HOOK-ASSOCIATED PROTEIN 1"/>
    <property type="match status" value="1"/>
</dbReference>
<comment type="caution">
    <text evidence="11">The sequence shown here is derived from an EMBL/GenBank/DDBJ whole genome shotgun (WGS) entry which is preliminary data.</text>
</comment>
<name>M7P473_9GAMM</name>
<dbReference type="SUPFAM" id="SSF64518">
    <property type="entry name" value="Phase 1 flagellin"/>
    <property type="match status" value="1"/>
</dbReference>
<evidence type="ECO:0000259" key="9">
    <source>
        <dbReference type="Pfam" id="PF06429"/>
    </source>
</evidence>
<evidence type="ECO:0000256" key="2">
    <source>
        <dbReference type="ARBA" id="ARBA00004613"/>
    </source>
</evidence>
<keyword evidence="6 7" id="KW-0975">Bacterial flagellum</keyword>
<dbReference type="InterPro" id="IPR001444">
    <property type="entry name" value="Flag_bb_rod_N"/>
</dbReference>
<protein>
    <recommendedName>
        <fullName evidence="4 7">Flagellar hook-associated protein 1</fullName>
        <shortName evidence="7">HAP1</shortName>
    </recommendedName>
</protein>
<dbReference type="eggNOG" id="COG1256">
    <property type="taxonomic scope" value="Bacteria"/>
</dbReference>
<evidence type="ECO:0000259" key="8">
    <source>
        <dbReference type="Pfam" id="PF00460"/>
    </source>
</evidence>
<dbReference type="PATRIC" id="fig|1286106.3.peg.75"/>
<dbReference type="PANTHER" id="PTHR30033:SF1">
    <property type="entry name" value="FLAGELLAR HOOK-ASSOCIATED PROTEIN 1"/>
    <property type="match status" value="1"/>
</dbReference>
<evidence type="ECO:0000256" key="3">
    <source>
        <dbReference type="ARBA" id="ARBA00009677"/>
    </source>
</evidence>
<dbReference type="RefSeq" id="WP_009725144.1">
    <property type="nucleotide sequence ID" value="NZ_APHR01000002.1"/>
</dbReference>
<dbReference type="PRINTS" id="PR01005">
    <property type="entry name" value="FLGHOOKAP1"/>
</dbReference>
<gene>
    <name evidence="7" type="primary">flgK</name>
    <name evidence="11" type="ORF">MPL1_00382</name>
</gene>
<proteinExistence type="inferred from homology"/>
<dbReference type="NCBIfam" id="TIGR02492">
    <property type="entry name" value="flgK_ends"/>
    <property type="match status" value="1"/>
</dbReference>
<keyword evidence="11" id="KW-0966">Cell projection</keyword>
<dbReference type="GO" id="GO:0044780">
    <property type="term" value="P:bacterial-type flagellum assembly"/>
    <property type="evidence" value="ECO:0007669"/>
    <property type="project" value="InterPro"/>
</dbReference>
<evidence type="ECO:0000259" key="10">
    <source>
        <dbReference type="Pfam" id="PF22638"/>
    </source>
</evidence>
<dbReference type="Pfam" id="PF22638">
    <property type="entry name" value="FlgK_D1"/>
    <property type="match status" value="1"/>
</dbReference>
<dbReference type="InterPro" id="IPR053927">
    <property type="entry name" value="FlgK_helical"/>
</dbReference>
<feature type="domain" description="Flagellar basal-body/hook protein C-terminal" evidence="9">
    <location>
        <begin position="526"/>
        <end position="564"/>
    </location>
</feature>
<dbReference type="Pfam" id="PF00460">
    <property type="entry name" value="Flg_bb_rod"/>
    <property type="match status" value="1"/>
</dbReference>
<keyword evidence="5 7" id="KW-0964">Secreted</keyword>
<reference evidence="11 12" key="1">
    <citation type="journal article" date="2013" name="Genome Announc.">
        <title>Draft Genome Sequence of Methylophaga lonarensis MPLT, a Haloalkaliphilic (Non-Methane-Utilizing) Methylotroph.</title>
        <authorList>
            <person name="Shetty S.A."/>
            <person name="Marathe N.P."/>
            <person name="Munot H."/>
            <person name="Antony C.P."/>
            <person name="Dhotre D.P."/>
            <person name="Murrell J.C."/>
            <person name="Shouche Y.S."/>
        </authorList>
    </citation>
    <scope>NUCLEOTIDE SEQUENCE [LARGE SCALE GENOMIC DNA]</scope>
    <source>
        <strain evidence="11 12">MPL</strain>
    </source>
</reference>
<dbReference type="Proteomes" id="UP000012019">
    <property type="component" value="Unassembled WGS sequence"/>
</dbReference>
<comment type="subcellular location">
    <subcellularLocation>
        <location evidence="1 7">Bacterial flagellum</location>
    </subcellularLocation>
    <subcellularLocation>
        <location evidence="2 7">Secreted</location>
    </subcellularLocation>
</comment>
<comment type="similarity">
    <text evidence="3 7">Belongs to the flagella basal body rod proteins family.</text>
</comment>
<evidence type="ECO:0000256" key="5">
    <source>
        <dbReference type="ARBA" id="ARBA00022525"/>
    </source>
</evidence>
<dbReference type="InterPro" id="IPR010930">
    <property type="entry name" value="Flg_bb/hook_C_dom"/>
</dbReference>
<dbReference type="AlphaFoldDB" id="M7P473"/>
<keyword evidence="12" id="KW-1185">Reference proteome</keyword>
<sequence length="566" mass="59520">MSMLNIGTSALLTTQGALTTTSHNISNVNTEGYSRQRVVQGTTPANFYGGQYIGSGVQITSIERLFDKFLADQLRQFTSQEQNFKTFGTFAKQVDDMLGSPQLSIASGMESFFNAMQEVADDPTSIPARQVLLTEADSLAKRFNTLNTQFDSINRQINQNIEATVQDINTITRGIAELNQVIVEAGSRAPNDLLDQRDRLINDLSKLVSVQTVEQSNGAINIFVGNGQGLVVGSTLNELTTAVDPTDATRLDIAFGSSGTVVTSQIVGGALGGLLTVRSEIIDPARAEIDELAANIAEALNQQHSTGLTLNGSAGGNLFAIPDPLPADWPAGAAAAIAVAIADPRDLAVAFPVAVTTNSLNSGSGGLTVASVDGSDPAFDASNALAGPLSFSFNQATNEYTVNYNGNTATLNYNPAIDSGRSFDLSELTFAPTDEPPPLTITLTGVPADGDSFVVNNSTGAAGDNRNALAMAELQVQKVLDGGTRSFADAYGNLVASVATKTRQAGLSQVTQQGLMEQTQARLEAVSGVNLDEEAANLIKYQQSYQAAAQIITVSRTIFDTLLNAF</sequence>
<organism evidence="11 12">
    <name type="scientific">Methylophaga lonarensis MPL</name>
    <dbReference type="NCBI Taxonomy" id="1286106"/>
    <lineage>
        <taxon>Bacteria</taxon>
        <taxon>Pseudomonadati</taxon>
        <taxon>Pseudomonadota</taxon>
        <taxon>Gammaproteobacteria</taxon>
        <taxon>Thiotrichales</taxon>
        <taxon>Piscirickettsiaceae</taxon>
        <taxon>Methylophaga</taxon>
    </lineage>
</organism>
<evidence type="ECO:0000256" key="1">
    <source>
        <dbReference type="ARBA" id="ARBA00004365"/>
    </source>
</evidence>
<dbReference type="STRING" id="1286106.MPL1_00382"/>